<evidence type="ECO:0000313" key="1">
    <source>
        <dbReference type="EMBL" id="QLG87175.1"/>
    </source>
</evidence>
<proteinExistence type="predicted"/>
<name>A0A7H9BF36_9NEIS</name>
<organism evidence="1 2">
    <name type="scientific">Chitinibacter bivalviorum</name>
    <dbReference type="NCBI Taxonomy" id="2739434"/>
    <lineage>
        <taxon>Bacteria</taxon>
        <taxon>Pseudomonadati</taxon>
        <taxon>Pseudomonadota</taxon>
        <taxon>Betaproteobacteria</taxon>
        <taxon>Neisseriales</taxon>
        <taxon>Chitinibacteraceae</taxon>
        <taxon>Chitinibacter</taxon>
    </lineage>
</organism>
<gene>
    <name evidence="1" type="ORF">HQ393_02325</name>
</gene>
<sequence length="167" mass="18803">MELIEMTVAVANQVYKCGHAHLADQLDESKEHLATLMNSAKDTLCPECCRVEFQLLELDCQAYANLQHMSSEMSAFVIEVSGITEPLSSILALNDYHQRAPSIDELTPGGEAFDLPHSVWRKEFWFANTTDPVHVVMLMDHLKQEMDWLASYMPSGKAGMHFGRFIG</sequence>
<keyword evidence="2" id="KW-1185">Reference proteome</keyword>
<dbReference type="KEGG" id="chiz:HQ393_02325"/>
<dbReference type="EMBL" id="CP058627">
    <property type="protein sequence ID" value="QLG87175.1"/>
    <property type="molecule type" value="Genomic_DNA"/>
</dbReference>
<evidence type="ECO:0000313" key="2">
    <source>
        <dbReference type="Proteomes" id="UP000509597"/>
    </source>
</evidence>
<dbReference type="AlphaFoldDB" id="A0A7H9BF36"/>
<protein>
    <submittedName>
        <fullName evidence="1">Uncharacterized protein</fullName>
    </submittedName>
</protein>
<dbReference type="Proteomes" id="UP000509597">
    <property type="component" value="Chromosome"/>
</dbReference>
<reference evidence="1 2" key="1">
    <citation type="submission" date="2020-07" db="EMBL/GenBank/DDBJ databases">
        <title>Complete genome sequence of Chitinibacter sp. 2T18.</title>
        <authorList>
            <person name="Bae J.-W."/>
            <person name="Choi J.-W."/>
        </authorList>
    </citation>
    <scope>NUCLEOTIDE SEQUENCE [LARGE SCALE GENOMIC DNA]</scope>
    <source>
        <strain evidence="1 2">2T18</strain>
    </source>
</reference>
<accession>A0A7H9BF36</accession>
<dbReference type="RefSeq" id="WP_179357260.1">
    <property type="nucleotide sequence ID" value="NZ_CP058627.1"/>
</dbReference>